<comment type="caution">
    <text evidence="4">The sequence shown here is derived from an EMBL/GenBank/DDBJ whole genome shotgun (WGS) entry which is preliminary data.</text>
</comment>
<proteinExistence type="predicted"/>
<dbReference type="EMBL" id="SSTD01011480">
    <property type="protein sequence ID" value="TYK09739.1"/>
    <property type="molecule type" value="Genomic_DNA"/>
</dbReference>
<feature type="region of interest" description="Disordered" evidence="1">
    <location>
        <begin position="350"/>
        <end position="400"/>
    </location>
</feature>
<evidence type="ECO:0000313" key="5">
    <source>
        <dbReference type="Proteomes" id="UP000321947"/>
    </source>
</evidence>
<organism evidence="4 5">
    <name type="scientific">Cucumis melo var. makuwa</name>
    <name type="common">Oriental melon</name>
    <dbReference type="NCBI Taxonomy" id="1194695"/>
    <lineage>
        <taxon>Eukaryota</taxon>
        <taxon>Viridiplantae</taxon>
        <taxon>Streptophyta</taxon>
        <taxon>Embryophyta</taxon>
        <taxon>Tracheophyta</taxon>
        <taxon>Spermatophyta</taxon>
        <taxon>Magnoliopsida</taxon>
        <taxon>eudicotyledons</taxon>
        <taxon>Gunneridae</taxon>
        <taxon>Pentapetalae</taxon>
        <taxon>rosids</taxon>
        <taxon>fabids</taxon>
        <taxon>Cucurbitales</taxon>
        <taxon>Cucurbitaceae</taxon>
        <taxon>Benincaseae</taxon>
        <taxon>Cucumis</taxon>
    </lineage>
</organism>
<evidence type="ECO:0000313" key="4">
    <source>
        <dbReference type="EMBL" id="TYK09739.1"/>
    </source>
</evidence>
<name>A0A5D3CHJ2_CUCMM</name>
<dbReference type="InterPro" id="IPR054722">
    <property type="entry name" value="PolX-like_BBD"/>
</dbReference>
<accession>A0A5D3CHJ2</accession>
<feature type="domain" description="Retrovirus-related Pol polyprotein from transposon TNT 1-94-like beta-barrel" evidence="3">
    <location>
        <begin position="18"/>
        <end position="94"/>
    </location>
</feature>
<gene>
    <name evidence="4" type="ORF">E5676_scaffold447G001610</name>
</gene>
<dbReference type="InterPro" id="IPR013103">
    <property type="entry name" value="RVT_2"/>
</dbReference>
<feature type="compositionally biased region" description="Low complexity" evidence="1">
    <location>
        <begin position="350"/>
        <end position="362"/>
    </location>
</feature>
<dbReference type="Pfam" id="PF07727">
    <property type="entry name" value="RVT_2"/>
    <property type="match status" value="1"/>
</dbReference>
<evidence type="ECO:0000259" key="2">
    <source>
        <dbReference type="Pfam" id="PF07727"/>
    </source>
</evidence>
<reference evidence="4 5" key="1">
    <citation type="submission" date="2019-08" db="EMBL/GenBank/DDBJ databases">
        <title>Draft genome sequences of two oriental melons (Cucumis melo L. var makuwa).</title>
        <authorList>
            <person name="Kwon S.-Y."/>
        </authorList>
    </citation>
    <scope>NUCLEOTIDE SEQUENCE [LARGE SCALE GENOMIC DNA]</scope>
    <source>
        <strain evidence="5">cv. Chang Bougi</strain>
        <tissue evidence="4">Leaf</tissue>
    </source>
</reference>
<sequence length="400" mass="44496">MKCCVTFTTIFSTNSDDWYFDNEYSRHMTGNSLLFTDLIECRKKSSDLHSGVKGNVIEKGNIDLPGAPKLKNVRLVEGLSANLISISQLQNQGYSVKFSKEKCEVVDDPSGAAVNNVEKAKLLAPSKHVKKNHLVSNVIGEINKGIVTRKKIKPDYANMIANNKIDEKDNVTRNKARLVAQRCSQIEGVTFGETSASVARLESIQLLLSLACFHQITLYQMDVKRAFLNGFIKEEVYVAQPKGFEDPIYLDYVYKLKKALYDLKQLLLSALFPSLSRKVQESRGFLLVTLYGDSSDFKSSVTHYPRCPLFRIMIVQFQNKMDIRLASFSPSKYGRGRVSLLKALSRRPSISPSISRLPSSSPDQNAGASGVPPSSNANQNISTSNIPLPAPVHHRFCPPS</sequence>
<evidence type="ECO:0000259" key="3">
    <source>
        <dbReference type="Pfam" id="PF22936"/>
    </source>
</evidence>
<protein>
    <submittedName>
        <fullName evidence="4">Retrovirus-related Pol polyprotein from transposon TNT 1-94</fullName>
    </submittedName>
</protein>
<evidence type="ECO:0000256" key="1">
    <source>
        <dbReference type="SAM" id="MobiDB-lite"/>
    </source>
</evidence>
<dbReference type="Pfam" id="PF22936">
    <property type="entry name" value="Pol_BBD"/>
    <property type="match status" value="1"/>
</dbReference>
<feature type="domain" description="Reverse transcriptase Ty1/copia-type" evidence="2">
    <location>
        <begin position="154"/>
        <end position="265"/>
    </location>
</feature>
<feature type="compositionally biased region" description="Polar residues" evidence="1">
    <location>
        <begin position="363"/>
        <end position="386"/>
    </location>
</feature>
<dbReference type="AlphaFoldDB" id="A0A5D3CHJ2"/>
<dbReference type="Proteomes" id="UP000321947">
    <property type="component" value="Unassembled WGS sequence"/>
</dbReference>